<dbReference type="InterPro" id="IPR008906">
    <property type="entry name" value="HATC_C_dom"/>
</dbReference>
<keyword evidence="2" id="KW-0479">Metal-binding</keyword>
<comment type="subcellular location">
    <subcellularLocation>
        <location evidence="1">Nucleus</location>
    </subcellularLocation>
</comment>
<evidence type="ECO:0000256" key="2">
    <source>
        <dbReference type="ARBA" id="ARBA00022723"/>
    </source>
</evidence>
<evidence type="ECO:0000256" key="1">
    <source>
        <dbReference type="ARBA" id="ARBA00004123"/>
    </source>
</evidence>
<accession>A0A0B2XDU2</accession>
<proteinExistence type="predicted"/>
<dbReference type="RefSeq" id="XP_011411758.1">
    <property type="nucleotide sequence ID" value="XM_011413456.1"/>
</dbReference>
<dbReference type="Proteomes" id="UP000002498">
    <property type="component" value="Unassembled WGS sequence"/>
</dbReference>
<dbReference type="GO" id="GO:0046983">
    <property type="term" value="F:protein dimerization activity"/>
    <property type="evidence" value="ECO:0007669"/>
    <property type="project" value="InterPro"/>
</dbReference>
<keyword evidence="5" id="KW-0539">Nucleus</keyword>
<evidence type="ECO:0000313" key="7">
    <source>
        <dbReference type="EMBL" id="KHO10925.1"/>
    </source>
</evidence>
<dbReference type="Pfam" id="PF05699">
    <property type="entry name" value="Dimer_Tnp_hAT"/>
    <property type="match status" value="1"/>
</dbReference>
<reference evidence="7 8" key="1">
    <citation type="journal article" date="2011" name="PLoS Genet.">
        <title>Genome sequencing and comparative transcriptomics of the model entomopathogenic fungi Metarhizium anisopliae and M. acridum.</title>
        <authorList>
            <person name="Gao Q."/>
            <person name="Jin K."/>
            <person name="Ying S.H."/>
            <person name="Zhang Y."/>
            <person name="Xiao G."/>
            <person name="Shang Y."/>
            <person name="Duan Z."/>
            <person name="Hu X."/>
            <person name="Xie X.Q."/>
            <person name="Zhou G."/>
            <person name="Peng G."/>
            <person name="Luo Z."/>
            <person name="Huang W."/>
            <person name="Wang B."/>
            <person name="Fang W."/>
            <person name="Wang S."/>
            <person name="Zhong Y."/>
            <person name="Ma L.J."/>
            <person name="St Leger R.J."/>
            <person name="Zhao G.P."/>
            <person name="Pei Y."/>
            <person name="Feng M.G."/>
            <person name="Xia Y."/>
            <person name="Wang C."/>
        </authorList>
    </citation>
    <scope>NUCLEOTIDE SEQUENCE [LARGE SCALE GENOMIC DNA]</scope>
    <source>
        <strain evidence="8">ARSEF 23 / ATCC MYA-3075</strain>
    </source>
</reference>
<dbReference type="GO" id="GO:0008270">
    <property type="term" value="F:zinc ion binding"/>
    <property type="evidence" value="ECO:0007669"/>
    <property type="project" value="UniProtKB-KW"/>
</dbReference>
<reference evidence="7 8" key="2">
    <citation type="journal article" date="2014" name="Proc. Natl. Acad. Sci. U.S.A.">
        <title>Trajectory and genomic determinants of fungal-pathogen speciation and host adaptation.</title>
        <authorList>
            <person name="Hu X."/>
            <person name="Xiao G."/>
            <person name="Zheng P."/>
            <person name="Shang Y."/>
            <person name="Su Y."/>
            <person name="Zhang X."/>
            <person name="Liu X."/>
            <person name="Zhan S."/>
            <person name="St Leger R.J."/>
            <person name="Wang C."/>
        </authorList>
    </citation>
    <scope>GENOME REANNOTATION</scope>
    <source>
        <strain evidence="8">ARSEF 23 / ATCC MYA-3075</strain>
    </source>
</reference>
<evidence type="ECO:0000259" key="6">
    <source>
        <dbReference type="Pfam" id="PF05699"/>
    </source>
</evidence>
<keyword evidence="8" id="KW-1185">Reference proteome</keyword>
<dbReference type="InterPro" id="IPR012337">
    <property type="entry name" value="RNaseH-like_sf"/>
</dbReference>
<protein>
    <submittedName>
        <fullName evidence="7">Multidrug resistance protein CDR2</fullName>
    </submittedName>
</protein>
<dbReference type="PANTHER" id="PTHR46481">
    <property type="entry name" value="ZINC FINGER BED DOMAIN-CONTAINING PROTEIN 4"/>
    <property type="match status" value="1"/>
</dbReference>
<name>A0A0B2XDU2_METRA</name>
<dbReference type="AlphaFoldDB" id="A0A0B2XDU2"/>
<organism evidence="7 8">
    <name type="scientific">Metarhizium robertsii (strain ARSEF 23 / ATCC MYA-3075)</name>
    <name type="common">Metarhizium anisopliae (strain ARSEF 23)</name>
    <dbReference type="NCBI Taxonomy" id="655844"/>
    <lineage>
        <taxon>Eukaryota</taxon>
        <taxon>Fungi</taxon>
        <taxon>Dikarya</taxon>
        <taxon>Ascomycota</taxon>
        <taxon>Pezizomycotina</taxon>
        <taxon>Sordariomycetes</taxon>
        <taxon>Hypocreomycetidae</taxon>
        <taxon>Hypocreales</taxon>
        <taxon>Clavicipitaceae</taxon>
        <taxon>Metarhizium</taxon>
    </lineage>
</organism>
<dbReference type="SUPFAM" id="SSF53098">
    <property type="entry name" value="Ribonuclease H-like"/>
    <property type="match status" value="1"/>
</dbReference>
<comment type="caution">
    <text evidence="7">The sequence shown here is derived from an EMBL/GenBank/DDBJ whole genome shotgun (WGS) entry which is preliminary data.</text>
</comment>
<dbReference type="HOGENOM" id="CLU_009123_10_2_1"/>
<feature type="domain" description="HAT C-terminal dimerisation" evidence="6">
    <location>
        <begin position="269"/>
        <end position="370"/>
    </location>
</feature>
<gene>
    <name evidence="7" type="ORF">MAA_11462</name>
</gene>
<evidence type="ECO:0000313" key="8">
    <source>
        <dbReference type="Proteomes" id="UP000002498"/>
    </source>
</evidence>
<evidence type="ECO:0000256" key="5">
    <source>
        <dbReference type="ARBA" id="ARBA00023242"/>
    </source>
</evidence>
<evidence type="ECO:0000256" key="4">
    <source>
        <dbReference type="ARBA" id="ARBA00022833"/>
    </source>
</evidence>
<dbReference type="GeneID" id="23632910"/>
<dbReference type="InterPro" id="IPR052035">
    <property type="entry name" value="ZnF_BED_domain_contain"/>
</dbReference>
<dbReference type="KEGG" id="maj:MAA_11462"/>
<dbReference type="GO" id="GO:0005634">
    <property type="term" value="C:nucleus"/>
    <property type="evidence" value="ECO:0007669"/>
    <property type="project" value="UniProtKB-SubCell"/>
</dbReference>
<dbReference type="PANTHER" id="PTHR46481:SF10">
    <property type="entry name" value="ZINC FINGER BED DOMAIN-CONTAINING PROTEIN 39"/>
    <property type="match status" value="1"/>
</dbReference>
<evidence type="ECO:0000256" key="3">
    <source>
        <dbReference type="ARBA" id="ARBA00022771"/>
    </source>
</evidence>
<keyword evidence="4" id="KW-0862">Zinc</keyword>
<dbReference type="EMBL" id="ADNJ02000008">
    <property type="protein sequence ID" value="KHO10925.1"/>
    <property type="molecule type" value="Genomic_DNA"/>
</dbReference>
<keyword evidence="3" id="KW-0863">Zinc-finger</keyword>
<dbReference type="OrthoDB" id="4961446at2759"/>
<sequence length="404" mass="46832">MYEKFYETLNTAAREESKQSKTRKYLCKKGKSADPNYQRLANFSGWRQISALRKIHHLAVWLRTSSIHCDQWDMKVGLRLGIDNDTRWNSWYKLLSNALRKKAEIRQFFLDFEREFGDNILTISDWEFIEKTHKFLQPFAAATLLGEGAGSNLSHTLMIMDALLHHYEKAKAEDTYDPHLLHCIHMGWFVLDKYYSLTDNTPVYAAALLLDPSKRLRYIQHNWDMAWINNAVENTRVFWEKNYKEAGPVGGAVSPEDADTCSRRSRNELDDLFDEITVWEESDPDVDDFDTFIKSPPIRITCSPLLWWLNQERIKTYPRLSRMAIDVLSIPPESTDPESAFSGGRRTLSWDRERMMCNNVEKVECIGNWIRSGLITLSIEGGNGIILDTAIDVDADKDVDDELD</sequence>